<dbReference type="EMBL" id="JAUEPR010000139">
    <property type="protein sequence ID" value="KAK0461552.1"/>
    <property type="molecule type" value="Genomic_DNA"/>
</dbReference>
<dbReference type="Proteomes" id="UP001175227">
    <property type="component" value="Unassembled WGS sequence"/>
</dbReference>
<dbReference type="AlphaFoldDB" id="A0AA39N9K4"/>
<comment type="caution">
    <text evidence="1">The sequence shown here is derived from an EMBL/GenBank/DDBJ whole genome shotgun (WGS) entry which is preliminary data.</text>
</comment>
<sequence length="368" mass="41807">MAITSPMIQALRAEQKHLGGAIYLIRNPETARVSQASLDYLQRFICHVPPSQSDEVEALLLARRKALAKELYNEHSREAYEQSRNSDRRKIGLALYSGSTKRLINTVTEFARLSLVVNKCGSDELISEPERVKEETRAYFTRLYNRPPPPDVPKPWITTRSVSNVCERVLNEPFDWPRQASITDYRSMLCKGNNKPSPGPDGWEKWCVKALNDRTLEIVVKLHNYMVSHSVFSGNVKDVWASAIYKRGLRTDLSNYQGLQISNFMANSPMTWLNFCLAPYISKIGIIPDTQVATQQGVQTRDLMSYLAGIETWANRHKKPVWCIKRDQMKGFDYLSPQGFHDVIRAYGLPSSIIDLDTAAQSMVSCSI</sequence>
<gene>
    <name evidence="1" type="ORF">IW261DRAFT_1576679</name>
</gene>
<name>A0AA39N9K4_9AGAR</name>
<evidence type="ECO:0008006" key="3">
    <source>
        <dbReference type="Google" id="ProtNLM"/>
    </source>
</evidence>
<keyword evidence="2" id="KW-1185">Reference proteome</keyword>
<evidence type="ECO:0000313" key="2">
    <source>
        <dbReference type="Proteomes" id="UP001175227"/>
    </source>
</evidence>
<organism evidence="1 2">
    <name type="scientific">Armillaria novae-zelandiae</name>
    <dbReference type="NCBI Taxonomy" id="153914"/>
    <lineage>
        <taxon>Eukaryota</taxon>
        <taxon>Fungi</taxon>
        <taxon>Dikarya</taxon>
        <taxon>Basidiomycota</taxon>
        <taxon>Agaricomycotina</taxon>
        <taxon>Agaricomycetes</taxon>
        <taxon>Agaricomycetidae</taxon>
        <taxon>Agaricales</taxon>
        <taxon>Marasmiineae</taxon>
        <taxon>Physalacriaceae</taxon>
        <taxon>Armillaria</taxon>
    </lineage>
</organism>
<accession>A0AA39N9K4</accession>
<proteinExistence type="predicted"/>
<protein>
    <recommendedName>
        <fullName evidence="3">Reverse transcriptase domain-containing protein</fullName>
    </recommendedName>
</protein>
<reference evidence="1" key="1">
    <citation type="submission" date="2023-06" db="EMBL/GenBank/DDBJ databases">
        <authorList>
            <consortium name="Lawrence Berkeley National Laboratory"/>
            <person name="Ahrendt S."/>
            <person name="Sahu N."/>
            <person name="Indic B."/>
            <person name="Wong-Bajracharya J."/>
            <person name="Merenyi Z."/>
            <person name="Ke H.-M."/>
            <person name="Monk M."/>
            <person name="Kocsube S."/>
            <person name="Drula E."/>
            <person name="Lipzen A."/>
            <person name="Balint B."/>
            <person name="Henrissat B."/>
            <person name="Andreopoulos B."/>
            <person name="Martin F.M."/>
            <person name="Harder C.B."/>
            <person name="Rigling D."/>
            <person name="Ford K.L."/>
            <person name="Foster G.D."/>
            <person name="Pangilinan J."/>
            <person name="Papanicolaou A."/>
            <person name="Barry K."/>
            <person name="LaButti K."/>
            <person name="Viragh M."/>
            <person name="Koriabine M."/>
            <person name="Yan M."/>
            <person name="Riley R."/>
            <person name="Champramary S."/>
            <person name="Plett K.L."/>
            <person name="Tsai I.J."/>
            <person name="Slot J."/>
            <person name="Sipos G."/>
            <person name="Plett J."/>
            <person name="Nagy L.G."/>
            <person name="Grigoriev I.V."/>
        </authorList>
    </citation>
    <scope>NUCLEOTIDE SEQUENCE</scope>
    <source>
        <strain evidence="1">ICMP 16352</strain>
    </source>
</reference>
<evidence type="ECO:0000313" key="1">
    <source>
        <dbReference type="EMBL" id="KAK0461552.1"/>
    </source>
</evidence>